<name>A0ABP9BLR2_9ACTN</name>
<proteinExistence type="predicted"/>
<evidence type="ECO:0000313" key="2">
    <source>
        <dbReference type="Proteomes" id="UP001501147"/>
    </source>
</evidence>
<dbReference type="Proteomes" id="UP001501147">
    <property type="component" value="Unassembled WGS sequence"/>
</dbReference>
<comment type="caution">
    <text evidence="1">The sequence shown here is derived from an EMBL/GenBank/DDBJ whole genome shotgun (WGS) entry which is preliminary data.</text>
</comment>
<protein>
    <submittedName>
        <fullName evidence="1">Uncharacterized protein</fullName>
    </submittedName>
</protein>
<dbReference type="EMBL" id="BAABJV010000033">
    <property type="protein sequence ID" value="GAA4797384.1"/>
    <property type="molecule type" value="Genomic_DNA"/>
</dbReference>
<organism evidence="1 2">
    <name type="scientific">Streptomyces sanyensis</name>
    <dbReference type="NCBI Taxonomy" id="568869"/>
    <lineage>
        <taxon>Bacteria</taxon>
        <taxon>Bacillati</taxon>
        <taxon>Actinomycetota</taxon>
        <taxon>Actinomycetes</taxon>
        <taxon>Kitasatosporales</taxon>
        <taxon>Streptomycetaceae</taxon>
        <taxon>Streptomyces</taxon>
    </lineage>
</organism>
<evidence type="ECO:0000313" key="1">
    <source>
        <dbReference type="EMBL" id="GAA4797384.1"/>
    </source>
</evidence>
<sequence>MPMTSQQYREAAEELLTDCVPTDSVLRRAAVYARLAQAAATTEAAYRLREMEQAGEARLDAMDEGRWAAEDNH</sequence>
<gene>
    <name evidence="1" type="ORF">GCM10023329_58000</name>
</gene>
<keyword evidence="2" id="KW-1185">Reference proteome</keyword>
<accession>A0ABP9BLR2</accession>
<reference evidence="2" key="1">
    <citation type="journal article" date="2019" name="Int. J. Syst. Evol. Microbiol.">
        <title>The Global Catalogue of Microorganisms (GCM) 10K type strain sequencing project: providing services to taxonomists for standard genome sequencing and annotation.</title>
        <authorList>
            <consortium name="The Broad Institute Genomics Platform"/>
            <consortium name="The Broad Institute Genome Sequencing Center for Infectious Disease"/>
            <person name="Wu L."/>
            <person name="Ma J."/>
        </authorList>
    </citation>
    <scope>NUCLEOTIDE SEQUENCE [LARGE SCALE GENOMIC DNA]</scope>
    <source>
        <strain evidence="2">JCM 18324</strain>
    </source>
</reference>